<sequence length="123" mass="13183">MIENLDRGPPMEDAAPSIRGGMKSRRSISFSVLLGGYPGIFQGPESRLGEAEDEEGEASEENEVVAALAGAPEAYEAINLALSTQPISSQGEPNVIKMMEQITQLMGTLSQEIDPRENPIVHS</sequence>
<feature type="region of interest" description="Disordered" evidence="1">
    <location>
        <begin position="1"/>
        <end position="21"/>
    </location>
</feature>
<protein>
    <submittedName>
        <fullName evidence="2">Uncharacterized protein</fullName>
    </submittedName>
</protein>
<evidence type="ECO:0000313" key="2">
    <source>
        <dbReference type="EMBL" id="MBW0461033.1"/>
    </source>
</evidence>
<feature type="compositionally biased region" description="Basic and acidic residues" evidence="1">
    <location>
        <begin position="1"/>
        <end position="10"/>
    </location>
</feature>
<dbReference type="AlphaFoldDB" id="A0A9Q3GB47"/>
<comment type="caution">
    <text evidence="2">The sequence shown here is derived from an EMBL/GenBank/DDBJ whole genome shotgun (WGS) entry which is preliminary data.</text>
</comment>
<feature type="compositionally biased region" description="Acidic residues" evidence="1">
    <location>
        <begin position="51"/>
        <end position="61"/>
    </location>
</feature>
<evidence type="ECO:0000256" key="1">
    <source>
        <dbReference type="SAM" id="MobiDB-lite"/>
    </source>
</evidence>
<name>A0A9Q3GB47_9BASI</name>
<dbReference type="EMBL" id="AVOT02000094">
    <property type="protein sequence ID" value="MBW0461033.1"/>
    <property type="molecule type" value="Genomic_DNA"/>
</dbReference>
<proteinExistence type="predicted"/>
<dbReference type="Proteomes" id="UP000765509">
    <property type="component" value="Unassembled WGS sequence"/>
</dbReference>
<accession>A0A9Q3GB47</accession>
<evidence type="ECO:0000313" key="3">
    <source>
        <dbReference type="Proteomes" id="UP000765509"/>
    </source>
</evidence>
<gene>
    <name evidence="2" type="ORF">O181_000748</name>
</gene>
<feature type="region of interest" description="Disordered" evidence="1">
    <location>
        <begin position="40"/>
        <end position="61"/>
    </location>
</feature>
<keyword evidence="3" id="KW-1185">Reference proteome</keyword>
<reference evidence="2" key="1">
    <citation type="submission" date="2021-03" db="EMBL/GenBank/DDBJ databases">
        <title>Draft genome sequence of rust myrtle Austropuccinia psidii MF-1, a brazilian biotype.</title>
        <authorList>
            <person name="Quecine M.C."/>
            <person name="Pachon D.M.R."/>
            <person name="Bonatelli M.L."/>
            <person name="Correr F.H."/>
            <person name="Franceschini L.M."/>
            <person name="Leite T.F."/>
            <person name="Margarido G.R.A."/>
            <person name="Almeida C.A."/>
            <person name="Ferrarezi J.A."/>
            <person name="Labate C.A."/>
        </authorList>
    </citation>
    <scope>NUCLEOTIDE SEQUENCE</scope>
    <source>
        <strain evidence="2">MF-1</strain>
    </source>
</reference>
<organism evidence="2 3">
    <name type="scientific">Austropuccinia psidii MF-1</name>
    <dbReference type="NCBI Taxonomy" id="1389203"/>
    <lineage>
        <taxon>Eukaryota</taxon>
        <taxon>Fungi</taxon>
        <taxon>Dikarya</taxon>
        <taxon>Basidiomycota</taxon>
        <taxon>Pucciniomycotina</taxon>
        <taxon>Pucciniomycetes</taxon>
        <taxon>Pucciniales</taxon>
        <taxon>Sphaerophragmiaceae</taxon>
        <taxon>Austropuccinia</taxon>
    </lineage>
</organism>